<organism evidence="3 4">
    <name type="scientific">Vitreoscilla filiformis</name>
    <dbReference type="NCBI Taxonomy" id="63"/>
    <lineage>
        <taxon>Bacteria</taxon>
        <taxon>Pseudomonadati</taxon>
        <taxon>Pseudomonadota</taxon>
        <taxon>Betaproteobacteria</taxon>
        <taxon>Neisseriales</taxon>
        <taxon>Neisseriaceae</taxon>
        <taxon>Vitreoscilla</taxon>
    </lineage>
</organism>
<dbReference type="HAMAP" id="MF_00003">
    <property type="entry name" value="RbfA"/>
    <property type="match status" value="1"/>
</dbReference>
<dbReference type="AlphaFoldDB" id="A0A221KFG2"/>
<comment type="subcellular location">
    <subcellularLocation>
        <location evidence="2">Cytoplasm</location>
    </subcellularLocation>
</comment>
<dbReference type="RefSeq" id="WP_089416742.1">
    <property type="nucleotide sequence ID" value="NZ_CP022423.1"/>
</dbReference>
<dbReference type="OrthoDB" id="307788at2"/>
<dbReference type="EMBL" id="CP022423">
    <property type="protein sequence ID" value="ASM77689.1"/>
    <property type="molecule type" value="Genomic_DNA"/>
</dbReference>
<name>A0A221KFG2_VITFI</name>
<comment type="function">
    <text evidence="2">One of several proteins that assist in the late maturation steps of the functional core of the 30S ribosomal subunit. Associates with free 30S ribosomal subunits (but not with 30S subunits that are part of 70S ribosomes or polysomes). Required for efficient processing of 16S rRNA. May interact with the 5'-terminal helix region of 16S rRNA.</text>
</comment>
<sequence length="120" mass="13486">MRHKRSTPNRSFRVADQIQRDVAELIRDLKDPRIGMVTINAVDVTPDYAHATVYFSLLVGDPQASEAGLNEAAGFVRNSLFKRLAIHTVPTLHFKFDQTTERAAELNALIRQANAQRAQD</sequence>
<dbReference type="InterPro" id="IPR015946">
    <property type="entry name" value="KH_dom-like_a/b"/>
</dbReference>
<dbReference type="InterPro" id="IPR000238">
    <property type="entry name" value="RbfA"/>
</dbReference>
<comment type="similarity">
    <text evidence="2">Belongs to the RbfA family.</text>
</comment>
<comment type="subunit">
    <text evidence="2">Monomer. Binds 30S ribosomal subunits, but not 50S ribosomal subunits or 70S ribosomes.</text>
</comment>
<keyword evidence="1 2" id="KW-0690">Ribosome biogenesis</keyword>
<reference evidence="3 4" key="1">
    <citation type="submission" date="2017-07" db="EMBL/GenBank/DDBJ databases">
        <title>Complete Genome Sequence of the cosmetic ferment Vitreoscilla filiformis (ATCC15551).</title>
        <authorList>
            <person name="Contreras S."/>
            <person name="Sagory-Zalkind P."/>
            <person name="Blanquart H."/>
            <person name="Iltis A."/>
            <person name="Morand S.C."/>
        </authorList>
    </citation>
    <scope>NUCLEOTIDE SEQUENCE [LARGE SCALE GENOMIC DNA]</scope>
    <source>
        <strain evidence="3 4">ATCC 15551</strain>
    </source>
</reference>
<dbReference type="Pfam" id="PF02033">
    <property type="entry name" value="RBFA"/>
    <property type="match status" value="1"/>
</dbReference>
<dbReference type="PANTHER" id="PTHR33515">
    <property type="entry name" value="RIBOSOME-BINDING FACTOR A, CHLOROPLASTIC-RELATED"/>
    <property type="match status" value="1"/>
</dbReference>
<keyword evidence="2" id="KW-0963">Cytoplasm</keyword>
<dbReference type="GO" id="GO:0043024">
    <property type="term" value="F:ribosomal small subunit binding"/>
    <property type="evidence" value="ECO:0007669"/>
    <property type="project" value="TreeGrafter"/>
</dbReference>
<evidence type="ECO:0000256" key="1">
    <source>
        <dbReference type="ARBA" id="ARBA00022517"/>
    </source>
</evidence>
<accession>A0A221KFG2</accession>
<evidence type="ECO:0000313" key="3">
    <source>
        <dbReference type="EMBL" id="ASM77689.1"/>
    </source>
</evidence>
<proteinExistence type="inferred from homology"/>
<protein>
    <recommendedName>
        <fullName evidence="2">Ribosome-binding factor A</fullName>
    </recommendedName>
</protein>
<evidence type="ECO:0000313" key="4">
    <source>
        <dbReference type="Proteomes" id="UP000199729"/>
    </source>
</evidence>
<gene>
    <name evidence="2" type="primary">rbfA</name>
    <name evidence="3" type="ORF">VITFI_CDS1911</name>
</gene>
<dbReference type="NCBIfam" id="TIGR00082">
    <property type="entry name" value="rbfA"/>
    <property type="match status" value="1"/>
</dbReference>
<keyword evidence="4" id="KW-1185">Reference proteome</keyword>
<dbReference type="InterPro" id="IPR023799">
    <property type="entry name" value="RbfA_dom_sf"/>
</dbReference>
<evidence type="ECO:0000256" key="2">
    <source>
        <dbReference type="HAMAP-Rule" id="MF_00003"/>
    </source>
</evidence>
<dbReference type="GO" id="GO:0030490">
    <property type="term" value="P:maturation of SSU-rRNA"/>
    <property type="evidence" value="ECO:0007669"/>
    <property type="project" value="UniProtKB-UniRule"/>
</dbReference>
<dbReference type="SUPFAM" id="SSF89919">
    <property type="entry name" value="Ribosome-binding factor A, RbfA"/>
    <property type="match status" value="1"/>
</dbReference>
<dbReference type="KEGG" id="vff:VITFI_CDS1911"/>
<dbReference type="GO" id="GO:0005829">
    <property type="term" value="C:cytosol"/>
    <property type="evidence" value="ECO:0007669"/>
    <property type="project" value="TreeGrafter"/>
</dbReference>
<dbReference type="Gene3D" id="3.30.300.20">
    <property type="match status" value="1"/>
</dbReference>
<dbReference type="Proteomes" id="UP000199729">
    <property type="component" value="Chromosome"/>
</dbReference>
<dbReference type="PANTHER" id="PTHR33515:SF1">
    <property type="entry name" value="RIBOSOME-BINDING FACTOR A, CHLOROPLASTIC-RELATED"/>
    <property type="match status" value="1"/>
</dbReference>